<dbReference type="GO" id="GO:0072583">
    <property type="term" value="P:clathrin-dependent endocytosis"/>
    <property type="evidence" value="ECO:0007669"/>
    <property type="project" value="TreeGrafter"/>
</dbReference>
<keyword evidence="3" id="KW-0677">Repeat</keyword>
<dbReference type="PROSITE" id="PS50076">
    <property type="entry name" value="DNAJ_2"/>
    <property type="match status" value="1"/>
</dbReference>
<dbReference type="CDD" id="cd06257">
    <property type="entry name" value="DnaJ"/>
    <property type="match status" value="1"/>
</dbReference>
<comment type="subunit">
    <text evidence="9">Forms a complex composed of HSPA8, CLTC and DNAJC6. Interacts with HSPA8/HSC70 in an ATP-dependent manner; this interaction stimulates the HSPA8's ATPase activity. Interacts with CLTC; this interaction produces a local change in heavy-chain contacts, creating a detectable global distortion of the clathrin coat. Interacts with AP2A2. Interacts with DNM1(GTP-bound form); this interaction allows clathrin-coated vesicle (CCV) formation at the plasma membrane.</text>
</comment>
<comment type="caution">
    <text evidence="18">The sequence shown here is derived from an EMBL/GenBank/DDBJ whole genome shotgun (WGS) entry which is preliminary data.</text>
</comment>
<keyword evidence="6" id="KW-0729">SH3-binding</keyword>
<feature type="domain" description="C2 tensin-type" evidence="17">
    <location>
        <begin position="502"/>
        <end position="640"/>
    </location>
</feature>
<dbReference type="PROSITE" id="PS50056">
    <property type="entry name" value="TYR_PHOSPHATASE_2"/>
    <property type="match status" value="1"/>
</dbReference>
<proteinExistence type="predicted"/>
<evidence type="ECO:0000256" key="12">
    <source>
        <dbReference type="SAM" id="MobiDB-lite"/>
    </source>
</evidence>
<dbReference type="SMART" id="SM00271">
    <property type="entry name" value="DnaJ"/>
    <property type="match status" value="1"/>
</dbReference>
<keyword evidence="19" id="KW-1185">Reference proteome</keyword>
<dbReference type="CDD" id="cd14563">
    <property type="entry name" value="PTP_auxilin_N"/>
    <property type="match status" value="1"/>
</dbReference>
<dbReference type="FunFam" id="2.60.40.1110:FF:000001">
    <property type="entry name" value="cyclin-G-associated kinase isoform X2"/>
    <property type="match status" value="1"/>
</dbReference>
<feature type="compositionally biased region" description="Low complexity" evidence="12">
    <location>
        <begin position="928"/>
        <end position="943"/>
    </location>
</feature>
<feature type="region of interest" description="Disordered" evidence="12">
    <location>
        <begin position="161"/>
        <end position="199"/>
    </location>
</feature>
<dbReference type="GO" id="GO:0030136">
    <property type="term" value="C:clathrin-coated vesicle"/>
    <property type="evidence" value="ECO:0007669"/>
    <property type="project" value="UniProtKB-SubCell"/>
</dbReference>
<dbReference type="AlphaFoldDB" id="A0A8J6DHG3"/>
<dbReference type="Gene3D" id="2.60.40.1110">
    <property type="match status" value="1"/>
</dbReference>
<feature type="domain" description="Phosphatase tensin-type" evidence="16">
    <location>
        <begin position="329"/>
        <end position="496"/>
    </location>
</feature>
<dbReference type="Gene3D" id="3.90.190.10">
    <property type="entry name" value="Protein tyrosine phosphatase superfamily"/>
    <property type="match status" value="1"/>
</dbReference>
<dbReference type="SUPFAM" id="SSF52799">
    <property type="entry name" value="(Phosphotyrosine protein) phosphatases II"/>
    <property type="match status" value="1"/>
</dbReference>
<dbReference type="FunFam" id="3.90.190.10:FF:000255">
    <property type="entry name" value="putative tyrosine-protein phosphatase auxilin"/>
    <property type="match status" value="1"/>
</dbReference>
<dbReference type="FunFam" id="1.10.287.110:FF:000002">
    <property type="entry name" value="putative tyrosine-protein phosphatase auxilin isoform X2"/>
    <property type="match status" value="1"/>
</dbReference>
<feature type="domain" description="Tyrosine specific protein phosphatases" evidence="14">
    <location>
        <begin position="413"/>
        <end position="484"/>
    </location>
</feature>
<sequence>RFPANLSSFTPSLCFLPAGQLRLELPCCAAGRRVTPIELLPGTPQLEGGWPGPKLGWPELVPRLVPRLRGGTEDARTRSPAPSPLPSISPSSFPPSFAPGAQSRSQPRAVASSRPEKLLSGSFSPSSLGLPMSLLGSYRKKASNDGYESLQLVDSNGDISAGSGGGGGKQRVNAGAAATAAARSPARQPLDRASTMDSSEVASGTWQSWVLGGREAGRPPNPRLISPSRLLRWSSVLPLLLLFLLLLFLLLLFLPLLSLLLASSLDSRQKYDSRDTGFGIGGASSPDMEPSYGGGLFDMVKGGAGRLFSNLKDNLKDTLKDTSSRVIQSVTSYTKGDLDFTYVTSRIIVMSFPLDSVDIGFRNQVDDIRSFLDSRHLDHYTVYNLSPKSYRTAKFHSRVSECSWPIRQAPSLHNLFAVCRNMYNWLLQNPKNVCVVHCLDGRAASSILVGAMFIFCNLYSTPGPAVRLLYAKRPGIGLSPSHRRYLGYMCDLLADKPYRPHFKPLTIKSITVSPIPFFNKQRNGCRPYCDVLIGETKIYTTCTDFERMKEYRVQDGKIFIPLNITVQGDVVVSMYHLRSTIGSRLQAKVTNTQIFQLQFHTGFIPLETTVLKFTKPELDACDVPEKYPQLFQVTLDVELQPHDKVIDLTPPWEHYCTKDVNPSILFSSHQEHQDTLVLGGQAPIDIPPDNPRHFGQGGFFSSLCWQDQRSEKSFCEEDHAALVNQESEQSDDELLTLSSPHGNASGDKHHGAKKPSKKQPEPVPPPPPEDVDLLGLEGSAVSKNVSPPAAPPTNSELLSDLFGGGGAAGPAQVGQSGVEDVFHPSGPASTQSTPRRSAASTSASPTLRVGEGATFDPFGAPSKPSGQDLLGSFLNTSNASIDPFLQPTRSPSPTVHASSTPAVNIQPDVSGGWDWHAKPGGFGMGSKSAATSPTGSSHGTPTHQSKPQTLDPFADLGTLGSSSFASKPTTPTGLGGVFPPLSSPQKASPQPMGGGWQQGGAYNWQQPQPKPQPSMQHSSPQNRPNYNVSFSSTPGAQTDRGKGSTNLEGKQKAADFEDLLSSQGFSAHKDKKGPRTIAEMRKEEMAKEMDPEKLKILEWIEGKERNIRALLSTMHTVLWEGETKWKPVGMADLVTPEQVKKVYRRAVLVVHPDKATGQPYEQYAKMIFMELNDAWSEFENQGQKPLY</sequence>
<dbReference type="Gene3D" id="1.10.287.110">
    <property type="entry name" value="DnaJ domain"/>
    <property type="match status" value="1"/>
</dbReference>
<dbReference type="GO" id="GO:0014069">
    <property type="term" value="C:postsynaptic density"/>
    <property type="evidence" value="ECO:0007669"/>
    <property type="project" value="TreeGrafter"/>
</dbReference>
<evidence type="ECO:0000256" key="8">
    <source>
        <dbReference type="ARBA" id="ARBA00023329"/>
    </source>
</evidence>
<dbReference type="OrthoDB" id="1717591at2759"/>
<dbReference type="EMBL" id="JAGFMF010012074">
    <property type="protein sequence ID" value="KAG8507935.1"/>
    <property type="molecule type" value="Genomic_DNA"/>
</dbReference>
<feature type="domain" description="J" evidence="15">
    <location>
        <begin position="1123"/>
        <end position="1187"/>
    </location>
</feature>
<keyword evidence="4" id="KW-0378">Hydrolase</keyword>
<keyword evidence="5" id="KW-0904">Protein phosphatase</keyword>
<evidence type="ECO:0000256" key="7">
    <source>
        <dbReference type="ARBA" id="ARBA00023186"/>
    </source>
</evidence>
<feature type="compositionally biased region" description="Low complexity" evidence="12">
    <location>
        <begin position="828"/>
        <end position="846"/>
    </location>
</feature>
<feature type="compositionally biased region" description="Pro residues" evidence="12">
    <location>
        <begin position="81"/>
        <end position="97"/>
    </location>
</feature>
<protein>
    <recommendedName>
        <fullName evidence="10">Auxilin</fullName>
    </recommendedName>
    <alternativeName>
        <fullName evidence="11">DnaJ homolog subfamily C member 6</fullName>
    </alternativeName>
</protein>
<feature type="region of interest" description="Disordered" evidence="12">
    <location>
        <begin position="69"/>
        <end position="123"/>
    </location>
</feature>
<dbReference type="GO" id="GO:0030276">
    <property type="term" value="F:clathrin binding"/>
    <property type="evidence" value="ECO:0007669"/>
    <property type="project" value="TreeGrafter"/>
</dbReference>
<dbReference type="InterPro" id="IPR036869">
    <property type="entry name" value="J_dom_sf"/>
</dbReference>
<evidence type="ECO:0000313" key="19">
    <source>
        <dbReference type="Proteomes" id="UP000700334"/>
    </source>
</evidence>
<dbReference type="PROSITE" id="PS51181">
    <property type="entry name" value="PPASE_TENSIN"/>
    <property type="match status" value="1"/>
</dbReference>
<evidence type="ECO:0000259" key="16">
    <source>
        <dbReference type="PROSITE" id="PS51181"/>
    </source>
</evidence>
<evidence type="ECO:0000256" key="5">
    <source>
        <dbReference type="ARBA" id="ARBA00022912"/>
    </source>
</evidence>
<name>A0A8J6DHG3_GALPY</name>
<feature type="compositionally biased region" description="Polar residues" evidence="12">
    <location>
        <begin position="887"/>
        <end position="903"/>
    </location>
</feature>
<dbReference type="InterPro" id="IPR029021">
    <property type="entry name" value="Prot-tyrosine_phosphatase-like"/>
</dbReference>
<dbReference type="InterPro" id="IPR001623">
    <property type="entry name" value="DnaJ_domain"/>
</dbReference>
<dbReference type="SUPFAM" id="SSF49562">
    <property type="entry name" value="C2 domain (Calcium/lipid-binding domain, CaLB)"/>
    <property type="match status" value="1"/>
</dbReference>
<evidence type="ECO:0000256" key="11">
    <source>
        <dbReference type="ARBA" id="ARBA00075670"/>
    </source>
</evidence>
<evidence type="ECO:0000256" key="6">
    <source>
        <dbReference type="ARBA" id="ARBA00023036"/>
    </source>
</evidence>
<dbReference type="InterPro" id="IPR014020">
    <property type="entry name" value="Tensin_C2-dom"/>
</dbReference>
<feature type="compositionally biased region" description="Low complexity" evidence="12">
    <location>
        <begin position="174"/>
        <end position="186"/>
    </location>
</feature>
<dbReference type="InterPro" id="IPR035892">
    <property type="entry name" value="C2_domain_sf"/>
</dbReference>
<evidence type="ECO:0000256" key="4">
    <source>
        <dbReference type="ARBA" id="ARBA00022801"/>
    </source>
</evidence>
<accession>A0A8J6DHG3</accession>
<keyword evidence="13" id="KW-1133">Transmembrane helix</keyword>
<feature type="compositionally biased region" description="Polar residues" evidence="12">
    <location>
        <begin position="1022"/>
        <end position="1036"/>
    </location>
</feature>
<feature type="region of interest" description="Disordered" evidence="12">
    <location>
        <begin position="725"/>
        <end position="1048"/>
    </location>
</feature>
<gene>
    <name evidence="18" type="ORF">J0S82_007534</name>
</gene>
<evidence type="ECO:0000256" key="9">
    <source>
        <dbReference type="ARBA" id="ARBA00064305"/>
    </source>
</evidence>
<evidence type="ECO:0000313" key="18">
    <source>
        <dbReference type="EMBL" id="KAG8507935.1"/>
    </source>
</evidence>
<organism evidence="18 19">
    <name type="scientific">Galemys pyrenaicus</name>
    <name type="common">Iberian desman</name>
    <name type="synonym">Pyrenean desman</name>
    <dbReference type="NCBI Taxonomy" id="202257"/>
    <lineage>
        <taxon>Eukaryota</taxon>
        <taxon>Metazoa</taxon>
        <taxon>Chordata</taxon>
        <taxon>Craniata</taxon>
        <taxon>Vertebrata</taxon>
        <taxon>Euteleostomi</taxon>
        <taxon>Mammalia</taxon>
        <taxon>Eutheria</taxon>
        <taxon>Laurasiatheria</taxon>
        <taxon>Eulipotyphla</taxon>
        <taxon>Talpidae</taxon>
        <taxon>Galemys</taxon>
    </lineage>
</organism>
<keyword evidence="13" id="KW-0472">Membrane</keyword>
<dbReference type="PROSITE" id="PS51182">
    <property type="entry name" value="C2_TENSIN"/>
    <property type="match status" value="1"/>
</dbReference>
<evidence type="ECO:0000256" key="2">
    <source>
        <dbReference type="ARBA" id="ARBA00022553"/>
    </source>
</evidence>
<evidence type="ECO:0000256" key="10">
    <source>
        <dbReference type="ARBA" id="ARBA00069335"/>
    </source>
</evidence>
<evidence type="ECO:0000256" key="3">
    <source>
        <dbReference type="ARBA" id="ARBA00022737"/>
    </source>
</evidence>
<evidence type="ECO:0000256" key="1">
    <source>
        <dbReference type="ARBA" id="ARBA00004132"/>
    </source>
</evidence>
<dbReference type="GO" id="GO:0017124">
    <property type="term" value="F:SH3 domain binding"/>
    <property type="evidence" value="ECO:0007669"/>
    <property type="project" value="UniProtKB-KW"/>
</dbReference>
<evidence type="ECO:0000256" key="13">
    <source>
        <dbReference type="SAM" id="Phobius"/>
    </source>
</evidence>
<feature type="compositionally biased region" description="Polar residues" evidence="12">
    <location>
        <begin position="959"/>
        <end position="972"/>
    </location>
</feature>
<dbReference type="GO" id="GO:0098793">
    <property type="term" value="C:presynapse"/>
    <property type="evidence" value="ECO:0007669"/>
    <property type="project" value="GOC"/>
</dbReference>
<feature type="non-terminal residue" evidence="18">
    <location>
        <position position="1187"/>
    </location>
</feature>
<dbReference type="Pfam" id="PF10409">
    <property type="entry name" value="PTEN_C2"/>
    <property type="match status" value="1"/>
</dbReference>
<feature type="compositionally biased region" description="Low complexity" evidence="12">
    <location>
        <begin position="999"/>
        <end position="1021"/>
    </location>
</feature>
<dbReference type="SMART" id="SM01326">
    <property type="entry name" value="PTEN_C2"/>
    <property type="match status" value="1"/>
</dbReference>
<keyword evidence="7" id="KW-0143">Chaperone</keyword>
<dbReference type="PANTHER" id="PTHR23172">
    <property type="entry name" value="AUXILIN/CYCLIN G-ASSOCIATED KINASE-RELATED"/>
    <property type="match status" value="1"/>
</dbReference>
<dbReference type="PANTHER" id="PTHR23172:SF4">
    <property type="entry name" value="TYROSINE-PROTEIN PHOSPHATASE AUXILIN-RELATED"/>
    <property type="match status" value="1"/>
</dbReference>
<dbReference type="InterPro" id="IPR029023">
    <property type="entry name" value="Tensin_phosphatase"/>
</dbReference>
<comment type="subcellular location">
    <subcellularLocation>
        <location evidence="1">Cytoplasmic vesicle</location>
        <location evidence="1">Clathrin-coated vesicle</location>
    </subcellularLocation>
</comment>
<dbReference type="InterPro" id="IPR000387">
    <property type="entry name" value="Tyr_Pase_dom"/>
</dbReference>
<dbReference type="GO" id="GO:0016191">
    <property type="term" value="P:synaptic vesicle uncoating"/>
    <property type="evidence" value="ECO:0007669"/>
    <property type="project" value="TreeGrafter"/>
</dbReference>
<evidence type="ECO:0000259" key="14">
    <source>
        <dbReference type="PROSITE" id="PS50056"/>
    </source>
</evidence>
<keyword evidence="13" id="KW-0812">Transmembrane</keyword>
<dbReference type="GO" id="GO:0004721">
    <property type="term" value="F:phosphoprotein phosphatase activity"/>
    <property type="evidence" value="ECO:0007669"/>
    <property type="project" value="UniProtKB-KW"/>
</dbReference>
<keyword evidence="8" id="KW-0968">Cytoplasmic vesicle</keyword>
<dbReference type="SUPFAM" id="SSF46565">
    <property type="entry name" value="Chaperone J-domain"/>
    <property type="match status" value="1"/>
</dbReference>
<evidence type="ECO:0000259" key="15">
    <source>
        <dbReference type="PROSITE" id="PS50076"/>
    </source>
</evidence>
<dbReference type="Proteomes" id="UP000700334">
    <property type="component" value="Unassembled WGS sequence"/>
</dbReference>
<reference evidence="18" key="1">
    <citation type="journal article" date="2021" name="Evol. Appl.">
        <title>The genome of the Pyrenean desman and the effects of bottlenecks and inbreeding on the genomic landscape of an endangered species.</title>
        <authorList>
            <person name="Escoda L."/>
            <person name="Castresana J."/>
        </authorList>
    </citation>
    <scope>NUCLEOTIDE SEQUENCE</scope>
    <source>
        <strain evidence="18">IBE-C5619</strain>
    </source>
</reference>
<feature type="transmembrane region" description="Helical" evidence="13">
    <location>
        <begin position="236"/>
        <end position="261"/>
    </location>
</feature>
<keyword evidence="2" id="KW-0597">Phosphoprotein</keyword>
<feature type="compositionally biased region" description="Low complexity" evidence="12">
    <location>
        <begin position="809"/>
        <end position="818"/>
    </location>
</feature>
<evidence type="ECO:0000259" key="17">
    <source>
        <dbReference type="PROSITE" id="PS51182"/>
    </source>
</evidence>